<keyword evidence="2" id="KW-0238">DNA-binding</keyword>
<accession>A0ABV2XT25</accession>
<evidence type="ECO:0000256" key="3">
    <source>
        <dbReference type="ARBA" id="ARBA00023163"/>
    </source>
</evidence>
<sequence>MIDRTQPVYPQLVRILRDRITDGTYAPGSRMPAVLAVASEFDVAASTVQRAFAALRADGLIITWSGRGSFVTDQST</sequence>
<evidence type="ECO:0000256" key="2">
    <source>
        <dbReference type="ARBA" id="ARBA00023125"/>
    </source>
</evidence>
<dbReference type="RefSeq" id="WP_359788045.1">
    <property type="nucleotide sequence ID" value="NZ_JBEYBN010000013.1"/>
</dbReference>
<dbReference type="SUPFAM" id="SSF46785">
    <property type="entry name" value="Winged helix' DNA-binding domain"/>
    <property type="match status" value="1"/>
</dbReference>
<evidence type="ECO:0000313" key="6">
    <source>
        <dbReference type="Proteomes" id="UP001550603"/>
    </source>
</evidence>
<dbReference type="InterPro" id="IPR036390">
    <property type="entry name" value="WH_DNA-bd_sf"/>
</dbReference>
<organism evidence="5 6">
    <name type="scientific">Streptomyces olindensis</name>
    <dbReference type="NCBI Taxonomy" id="358823"/>
    <lineage>
        <taxon>Bacteria</taxon>
        <taxon>Bacillati</taxon>
        <taxon>Actinomycetota</taxon>
        <taxon>Actinomycetes</taxon>
        <taxon>Kitasatosporales</taxon>
        <taxon>Streptomycetaceae</taxon>
        <taxon>Streptomyces</taxon>
    </lineage>
</organism>
<protein>
    <submittedName>
        <fullName evidence="5">Winged helix-turn-helix domain-containing protein</fullName>
    </submittedName>
</protein>
<dbReference type="CDD" id="cd07377">
    <property type="entry name" value="WHTH_GntR"/>
    <property type="match status" value="1"/>
</dbReference>
<comment type="caution">
    <text evidence="5">The sequence shown here is derived from an EMBL/GenBank/DDBJ whole genome shotgun (WGS) entry which is preliminary data.</text>
</comment>
<dbReference type="Proteomes" id="UP001550603">
    <property type="component" value="Unassembled WGS sequence"/>
</dbReference>
<dbReference type="Pfam" id="PF00392">
    <property type="entry name" value="GntR"/>
    <property type="match status" value="1"/>
</dbReference>
<keyword evidence="6" id="KW-1185">Reference proteome</keyword>
<proteinExistence type="predicted"/>
<evidence type="ECO:0000256" key="1">
    <source>
        <dbReference type="ARBA" id="ARBA00023015"/>
    </source>
</evidence>
<dbReference type="SMART" id="SM00345">
    <property type="entry name" value="HTH_GNTR"/>
    <property type="match status" value="1"/>
</dbReference>
<evidence type="ECO:0000313" key="5">
    <source>
        <dbReference type="EMBL" id="MEU2267166.1"/>
    </source>
</evidence>
<dbReference type="PANTHER" id="PTHR38445">
    <property type="entry name" value="HTH-TYPE TRANSCRIPTIONAL REPRESSOR YTRA"/>
    <property type="match status" value="1"/>
</dbReference>
<keyword evidence="3" id="KW-0804">Transcription</keyword>
<dbReference type="PANTHER" id="PTHR38445:SF7">
    <property type="entry name" value="GNTR-FAMILY TRANSCRIPTIONAL REGULATOR"/>
    <property type="match status" value="1"/>
</dbReference>
<keyword evidence="1" id="KW-0805">Transcription regulation</keyword>
<feature type="domain" description="HTH gntR-type" evidence="4">
    <location>
        <begin position="6"/>
        <end position="74"/>
    </location>
</feature>
<dbReference type="EMBL" id="JBEYBN010000013">
    <property type="protein sequence ID" value="MEU2267166.1"/>
    <property type="molecule type" value="Genomic_DNA"/>
</dbReference>
<evidence type="ECO:0000259" key="4">
    <source>
        <dbReference type="PROSITE" id="PS50949"/>
    </source>
</evidence>
<dbReference type="PROSITE" id="PS50949">
    <property type="entry name" value="HTH_GNTR"/>
    <property type="match status" value="1"/>
</dbReference>
<dbReference type="Gene3D" id="1.10.10.10">
    <property type="entry name" value="Winged helix-like DNA-binding domain superfamily/Winged helix DNA-binding domain"/>
    <property type="match status" value="1"/>
</dbReference>
<dbReference type="InterPro" id="IPR000524">
    <property type="entry name" value="Tscrpt_reg_HTH_GntR"/>
</dbReference>
<reference evidence="5 6" key="1">
    <citation type="submission" date="2024-06" db="EMBL/GenBank/DDBJ databases">
        <title>The Natural Products Discovery Center: Release of the First 8490 Sequenced Strains for Exploring Actinobacteria Biosynthetic Diversity.</title>
        <authorList>
            <person name="Kalkreuter E."/>
            <person name="Kautsar S.A."/>
            <person name="Yang D."/>
            <person name="Bader C.D."/>
            <person name="Teijaro C.N."/>
            <person name="Fluegel L."/>
            <person name="Davis C.M."/>
            <person name="Simpson J.R."/>
            <person name="Lauterbach L."/>
            <person name="Steele A.D."/>
            <person name="Gui C."/>
            <person name="Meng S."/>
            <person name="Li G."/>
            <person name="Viehrig K."/>
            <person name="Ye F."/>
            <person name="Su P."/>
            <person name="Kiefer A.F."/>
            <person name="Nichols A."/>
            <person name="Cepeda A.J."/>
            <person name="Yan W."/>
            <person name="Fan B."/>
            <person name="Jiang Y."/>
            <person name="Adhikari A."/>
            <person name="Zheng C.-J."/>
            <person name="Schuster L."/>
            <person name="Cowan T.M."/>
            <person name="Smanski M.J."/>
            <person name="Chevrette M.G."/>
            <person name="De Carvalho L.P.S."/>
            <person name="Shen B."/>
        </authorList>
    </citation>
    <scope>NUCLEOTIDE SEQUENCE [LARGE SCALE GENOMIC DNA]</scope>
    <source>
        <strain evidence="5 6">NPDC019583</strain>
    </source>
</reference>
<name>A0ABV2XT25_9ACTN</name>
<gene>
    <name evidence="5" type="ORF">ABZ568_12245</name>
</gene>
<dbReference type="InterPro" id="IPR036388">
    <property type="entry name" value="WH-like_DNA-bd_sf"/>
</dbReference>